<protein>
    <submittedName>
        <fullName evidence="2">Uncharacterized protein</fullName>
    </submittedName>
</protein>
<name>A0A2I0GJY1_PUNGR</name>
<comment type="caution">
    <text evidence="2">The sequence shown here is derived from an EMBL/GenBank/DDBJ whole genome shotgun (WGS) entry which is preliminary data.</text>
</comment>
<dbReference type="EMBL" id="PGOL01045076">
    <property type="protein sequence ID" value="PKH61285.1"/>
    <property type="molecule type" value="Genomic_DNA"/>
</dbReference>
<accession>A0A2I0GJY1</accession>
<evidence type="ECO:0000313" key="3">
    <source>
        <dbReference type="Proteomes" id="UP000233551"/>
    </source>
</evidence>
<sequence length="113" mass="13041">MGTGERLYESALPSSTFPHSMDLSPEAIGSGVLLYNFLCFPLILASMMMAEKRWRGKEMASQTVSIWRWHTPALVSGNMIMLMPYRTRRNMIMPSFPAFNRHRAVDWRGSWLQ</sequence>
<dbReference type="AlphaFoldDB" id="A0A2I0GJY1"/>
<evidence type="ECO:0000256" key="1">
    <source>
        <dbReference type="SAM" id="Phobius"/>
    </source>
</evidence>
<proteinExistence type="predicted"/>
<keyword evidence="1" id="KW-1133">Transmembrane helix</keyword>
<reference evidence="2 3" key="1">
    <citation type="submission" date="2017-11" db="EMBL/GenBank/DDBJ databases">
        <title>De-novo sequencing of pomegranate (Punica granatum L.) genome.</title>
        <authorList>
            <person name="Akparov Z."/>
            <person name="Amiraslanov A."/>
            <person name="Hajiyeva S."/>
            <person name="Abbasov M."/>
            <person name="Kaur K."/>
            <person name="Hamwieh A."/>
            <person name="Solovyev V."/>
            <person name="Salamov A."/>
            <person name="Braich B."/>
            <person name="Kosarev P."/>
            <person name="Mahmoud A."/>
            <person name="Hajiyev E."/>
            <person name="Babayeva S."/>
            <person name="Izzatullayeva V."/>
            <person name="Mammadov A."/>
            <person name="Mammadov A."/>
            <person name="Sharifova S."/>
            <person name="Ojaghi J."/>
            <person name="Eynullazada K."/>
            <person name="Bayramov B."/>
            <person name="Abdulazimova A."/>
            <person name="Shahmuradov I."/>
        </authorList>
    </citation>
    <scope>NUCLEOTIDE SEQUENCE [LARGE SCALE GENOMIC DNA]</scope>
    <source>
        <strain evidence="3">cv. AG2017</strain>
        <tissue evidence="2">Leaf</tissue>
    </source>
</reference>
<keyword evidence="1" id="KW-0812">Transmembrane</keyword>
<gene>
    <name evidence="2" type="ORF">CRG98_050280</name>
</gene>
<keyword evidence="1" id="KW-0472">Membrane</keyword>
<organism evidence="2 3">
    <name type="scientific">Punica granatum</name>
    <name type="common">Pomegranate</name>
    <dbReference type="NCBI Taxonomy" id="22663"/>
    <lineage>
        <taxon>Eukaryota</taxon>
        <taxon>Viridiplantae</taxon>
        <taxon>Streptophyta</taxon>
        <taxon>Embryophyta</taxon>
        <taxon>Tracheophyta</taxon>
        <taxon>Spermatophyta</taxon>
        <taxon>Magnoliopsida</taxon>
        <taxon>eudicotyledons</taxon>
        <taxon>Gunneridae</taxon>
        <taxon>Pentapetalae</taxon>
        <taxon>rosids</taxon>
        <taxon>malvids</taxon>
        <taxon>Myrtales</taxon>
        <taxon>Lythraceae</taxon>
        <taxon>Punica</taxon>
    </lineage>
</organism>
<dbReference type="Proteomes" id="UP000233551">
    <property type="component" value="Unassembled WGS sequence"/>
</dbReference>
<feature type="transmembrane region" description="Helical" evidence="1">
    <location>
        <begin position="27"/>
        <end position="50"/>
    </location>
</feature>
<keyword evidence="3" id="KW-1185">Reference proteome</keyword>
<evidence type="ECO:0000313" key="2">
    <source>
        <dbReference type="EMBL" id="PKH61285.1"/>
    </source>
</evidence>